<dbReference type="SMART" id="SM00490">
    <property type="entry name" value="HELICc"/>
    <property type="match status" value="1"/>
</dbReference>
<feature type="region of interest" description="Disordered" evidence="5">
    <location>
        <begin position="202"/>
        <end position="286"/>
    </location>
</feature>
<keyword evidence="1" id="KW-0547">Nucleotide-binding</keyword>
<dbReference type="PANTHER" id="PTHR45626">
    <property type="entry name" value="TRANSCRIPTION TERMINATION FACTOR 2-RELATED"/>
    <property type="match status" value="1"/>
</dbReference>
<organism evidence="8 9">
    <name type="scientific">Aspergillus puulaauensis</name>
    <dbReference type="NCBI Taxonomy" id="1220207"/>
    <lineage>
        <taxon>Eukaryota</taxon>
        <taxon>Fungi</taxon>
        <taxon>Dikarya</taxon>
        <taxon>Ascomycota</taxon>
        <taxon>Pezizomycotina</taxon>
        <taxon>Eurotiomycetes</taxon>
        <taxon>Eurotiomycetidae</taxon>
        <taxon>Eurotiales</taxon>
        <taxon>Aspergillaceae</taxon>
        <taxon>Aspergillus</taxon>
    </lineage>
</organism>
<dbReference type="Pfam" id="PF00176">
    <property type="entry name" value="SNF2-rel_dom"/>
    <property type="match status" value="1"/>
</dbReference>
<dbReference type="InterPro" id="IPR000330">
    <property type="entry name" value="SNF2_N"/>
</dbReference>
<evidence type="ECO:0000259" key="6">
    <source>
        <dbReference type="PROSITE" id="PS51192"/>
    </source>
</evidence>
<dbReference type="RefSeq" id="XP_041551259.1">
    <property type="nucleotide sequence ID" value="XM_041698033.1"/>
</dbReference>
<gene>
    <name evidence="8" type="ORF">APUU_11893S</name>
</gene>
<evidence type="ECO:0000313" key="9">
    <source>
        <dbReference type="Proteomes" id="UP000654913"/>
    </source>
</evidence>
<dbReference type="GO" id="GO:0004386">
    <property type="term" value="F:helicase activity"/>
    <property type="evidence" value="ECO:0007669"/>
    <property type="project" value="UniProtKB-KW"/>
</dbReference>
<sequence>MAEVQLSQKLLPDPMILAAAKARKLPEYARPARDRARQSLRQGTDSGSQVQLPGPFAEDDNVLAFPPLPAIDFKGLHEVEDVDMLDVLAGPDTNHVTMSPQEDTGLDQAEIEEFEGVQRWFDSIANPTLEHRVLYGAAKRKLDIHKKTYESRKALQEKEQLEQAAQSEPGMVQKVDNELFVHHDSAYQDPVYKLLELDEQPTENNVKSTMPAPTPPRINKKKLRHRISAAEKRKSMEVGFEPIHERLQGKNKRKKGPRKPKNTSSGWEDDTGIKNKGNKGTNGNPMMPLDLGTNVVEEAHASSALPAPAAFNATNRKDAMAQLISSIPCKDREEAIDDKMRLQNALRKFTKPVRPDPEGGWRIKGLKTSLYNYQVRSWDALLWLRERENSPEDPRGGILADVMGIGKTLEALVNILDGHSSDQEDPTLTTLLIVPSHLTKHWMDQMRKHCEKGSIGRVVEYHSRSRLSTLDDAEDLGSYSIIVTTYEEIRASYPTFKPPKELSNEKTLREQWSQIYEENRGPLHRIKFHRIVLDEAHTIKNWKSSVSIGVRGLVGQHKWLLSGTPVMNYNEEFYPLLSFLDVPGIKNHAEFISYYRDDNLGNERLSNLLRAYMCRRTHASRLFALPIIRLPDIEETKIDVEFSEAEWVIYQAIEKGFFESINDLGSDPHFKAAQCRCCLTMILRLRMFCSHPLTVQHLLKHLLGSDDSLMGELSKIPQNGNTGNTDPSTQIYAWLVAAKNDYKNLVQQRKEEQLDQIGNNHMFTNNPALVRRFHELMKRLSQENDCIERYDRTVCPNCDLFSDKTVVTSCLHLYCEECFIELQIAADNARTVPGSIKKSKPRCQKCTNFIEEATRCGLPEEVVLEKQTTPEARRQMIVDLISGKGRPRKNGNPEADDEDKDWIRACGARMPGAKLNKIREIIKGWKRTAKDTKVVIFSQFTDFIRILADMCHEERWGFRCLSGKMRIPARHNSLHDFEKNPEITILIVSLHTGGTGLDMTVAHKCILVDLWWNEAIQNQAFCRLLRHGQTKNVECVKMIVKGSIDEYMLDLQTRKTEDIKSTMGDDILKKRDTVITLLKLFADVDEDGSGRLFVRPKAGRNRQGKLKEALSLGKAHNTAKQQVSRSFGNMI</sequence>
<dbReference type="PROSITE" id="PS51192">
    <property type="entry name" value="HELICASE_ATP_BIND_1"/>
    <property type="match status" value="1"/>
</dbReference>
<dbReference type="InterPro" id="IPR014001">
    <property type="entry name" value="Helicase_ATP-bd"/>
</dbReference>
<evidence type="ECO:0000256" key="5">
    <source>
        <dbReference type="SAM" id="MobiDB-lite"/>
    </source>
</evidence>
<dbReference type="GO" id="GO:0008094">
    <property type="term" value="F:ATP-dependent activity, acting on DNA"/>
    <property type="evidence" value="ECO:0007669"/>
    <property type="project" value="TreeGrafter"/>
</dbReference>
<feature type="domain" description="Helicase C-terminal" evidence="7">
    <location>
        <begin position="917"/>
        <end position="1075"/>
    </location>
</feature>
<feature type="compositionally biased region" description="Basic and acidic residues" evidence="5">
    <location>
        <begin position="228"/>
        <end position="248"/>
    </location>
</feature>
<evidence type="ECO:0000256" key="2">
    <source>
        <dbReference type="ARBA" id="ARBA00022801"/>
    </source>
</evidence>
<dbReference type="PROSITE" id="PS51194">
    <property type="entry name" value="HELICASE_CTER"/>
    <property type="match status" value="1"/>
</dbReference>
<dbReference type="GO" id="GO:0005524">
    <property type="term" value="F:ATP binding"/>
    <property type="evidence" value="ECO:0007669"/>
    <property type="project" value="UniProtKB-KW"/>
</dbReference>
<dbReference type="GO" id="GO:0016787">
    <property type="term" value="F:hydrolase activity"/>
    <property type="evidence" value="ECO:0007669"/>
    <property type="project" value="UniProtKB-KW"/>
</dbReference>
<feature type="compositionally biased region" description="Low complexity" evidence="5">
    <location>
        <begin position="274"/>
        <end position="284"/>
    </location>
</feature>
<keyword evidence="2" id="KW-0378">Hydrolase</keyword>
<dbReference type="Gene3D" id="3.40.50.10810">
    <property type="entry name" value="Tandem AAA-ATPase domain"/>
    <property type="match status" value="1"/>
</dbReference>
<dbReference type="GO" id="GO:0005634">
    <property type="term" value="C:nucleus"/>
    <property type="evidence" value="ECO:0007669"/>
    <property type="project" value="TreeGrafter"/>
</dbReference>
<evidence type="ECO:0008006" key="10">
    <source>
        <dbReference type="Google" id="ProtNLM"/>
    </source>
</evidence>
<evidence type="ECO:0000313" key="8">
    <source>
        <dbReference type="EMBL" id="BCS19065.1"/>
    </source>
</evidence>
<dbReference type="InterPro" id="IPR038718">
    <property type="entry name" value="SNF2-like_sf"/>
</dbReference>
<feature type="region of interest" description="Disordered" evidence="5">
    <location>
        <begin position="27"/>
        <end position="55"/>
    </location>
</feature>
<dbReference type="SMART" id="SM00487">
    <property type="entry name" value="DEXDc"/>
    <property type="match status" value="1"/>
</dbReference>
<dbReference type="InterPro" id="IPR049730">
    <property type="entry name" value="SNF2/RAD54-like_C"/>
</dbReference>
<dbReference type="Proteomes" id="UP000654913">
    <property type="component" value="Chromosome 1"/>
</dbReference>
<proteinExistence type="predicted"/>
<dbReference type="CDD" id="cd18793">
    <property type="entry name" value="SF2_C_SNF"/>
    <property type="match status" value="1"/>
</dbReference>
<keyword evidence="3" id="KW-0347">Helicase</keyword>
<dbReference type="EMBL" id="AP024443">
    <property type="protein sequence ID" value="BCS19065.1"/>
    <property type="molecule type" value="Genomic_DNA"/>
</dbReference>
<dbReference type="KEGG" id="apuu:APUU_11893S"/>
<feature type="compositionally biased region" description="Basic residues" evidence="5">
    <location>
        <begin position="218"/>
        <end position="227"/>
    </location>
</feature>
<dbReference type="GeneID" id="64969070"/>
<keyword evidence="9" id="KW-1185">Reference proteome</keyword>
<dbReference type="CDD" id="cd18008">
    <property type="entry name" value="DEXDc_SHPRH-like"/>
    <property type="match status" value="1"/>
</dbReference>
<dbReference type="Gene3D" id="3.40.50.300">
    <property type="entry name" value="P-loop containing nucleotide triphosphate hydrolases"/>
    <property type="match status" value="1"/>
</dbReference>
<dbReference type="SUPFAM" id="SSF52540">
    <property type="entry name" value="P-loop containing nucleoside triphosphate hydrolases"/>
    <property type="match status" value="2"/>
</dbReference>
<accession>A0A7R7XD52</accession>
<dbReference type="OrthoDB" id="1699231at2759"/>
<dbReference type="InterPro" id="IPR050628">
    <property type="entry name" value="SNF2_RAD54_helicase_TF"/>
</dbReference>
<keyword evidence="4" id="KW-0067">ATP-binding</keyword>
<reference evidence="8" key="2">
    <citation type="submission" date="2021-02" db="EMBL/GenBank/DDBJ databases">
        <title>Aspergillus puulaauensis MK2 genome sequence.</title>
        <authorList>
            <person name="Futagami T."/>
            <person name="Mori K."/>
            <person name="Kadooka C."/>
            <person name="Tanaka T."/>
        </authorList>
    </citation>
    <scope>NUCLEOTIDE SEQUENCE</scope>
    <source>
        <strain evidence="8">MK2</strain>
    </source>
</reference>
<feature type="domain" description="Helicase ATP-binding" evidence="6">
    <location>
        <begin position="388"/>
        <end position="583"/>
    </location>
</feature>
<dbReference type="GO" id="GO:0006281">
    <property type="term" value="P:DNA repair"/>
    <property type="evidence" value="ECO:0007669"/>
    <property type="project" value="TreeGrafter"/>
</dbReference>
<dbReference type="Pfam" id="PF00271">
    <property type="entry name" value="Helicase_C"/>
    <property type="match status" value="1"/>
</dbReference>
<dbReference type="InterPro" id="IPR027417">
    <property type="entry name" value="P-loop_NTPase"/>
</dbReference>
<protein>
    <recommendedName>
        <fullName evidence="10">SNF2 family N-terminal domain-containing protein</fullName>
    </recommendedName>
</protein>
<feature type="compositionally biased region" description="Basic and acidic residues" evidence="5">
    <location>
        <begin position="27"/>
        <end position="37"/>
    </location>
</feature>
<evidence type="ECO:0000256" key="4">
    <source>
        <dbReference type="ARBA" id="ARBA00022840"/>
    </source>
</evidence>
<evidence type="ECO:0000256" key="3">
    <source>
        <dbReference type="ARBA" id="ARBA00022806"/>
    </source>
</evidence>
<evidence type="ECO:0000259" key="7">
    <source>
        <dbReference type="PROSITE" id="PS51194"/>
    </source>
</evidence>
<reference evidence="8" key="1">
    <citation type="submission" date="2021-01" db="EMBL/GenBank/DDBJ databases">
        <authorList>
            <consortium name="Aspergillus puulaauensis MK2 genome sequencing consortium"/>
            <person name="Kazuki M."/>
            <person name="Futagami T."/>
        </authorList>
    </citation>
    <scope>NUCLEOTIDE SEQUENCE</scope>
    <source>
        <strain evidence="8">MK2</strain>
    </source>
</reference>
<evidence type="ECO:0000256" key="1">
    <source>
        <dbReference type="ARBA" id="ARBA00022741"/>
    </source>
</evidence>
<dbReference type="InterPro" id="IPR001650">
    <property type="entry name" value="Helicase_C-like"/>
</dbReference>
<feature type="compositionally biased region" description="Polar residues" evidence="5">
    <location>
        <begin position="39"/>
        <end position="51"/>
    </location>
</feature>
<dbReference type="AlphaFoldDB" id="A0A7R7XD52"/>
<dbReference type="PANTHER" id="PTHR45626:SF17">
    <property type="entry name" value="HELICASE-LIKE TRANSCRIPTION FACTOR"/>
    <property type="match status" value="1"/>
</dbReference>
<name>A0A7R7XD52_9EURO</name>
<feature type="compositionally biased region" description="Basic residues" evidence="5">
    <location>
        <begin position="249"/>
        <end position="261"/>
    </location>
</feature>